<comment type="caution">
    <text evidence="1">The sequence shown here is derived from an EMBL/GenBank/DDBJ whole genome shotgun (WGS) entry which is preliminary data.</text>
</comment>
<reference evidence="1" key="1">
    <citation type="submission" date="2021-10" db="EMBL/GenBank/DDBJ databases">
        <authorList>
            <person name="Piombo E."/>
        </authorList>
    </citation>
    <scope>NUCLEOTIDE SEQUENCE</scope>
</reference>
<dbReference type="OrthoDB" id="5137731at2759"/>
<protein>
    <recommendedName>
        <fullName evidence="3">Fucose-specific lectin</fullName>
    </recommendedName>
</protein>
<dbReference type="Proteomes" id="UP000696573">
    <property type="component" value="Unassembled WGS sequence"/>
</dbReference>
<dbReference type="Gene3D" id="2.120.10.70">
    <property type="entry name" value="Fucose-specific lectin"/>
    <property type="match status" value="1"/>
</dbReference>
<name>A0A9N9YNA6_9HYPO</name>
<evidence type="ECO:0008006" key="3">
    <source>
        <dbReference type="Google" id="ProtNLM"/>
    </source>
</evidence>
<sequence>MIPIGSTDIHVFFDSEDKKSLVSLIYNGTINKWSIGHLPAIKDFTKDPKSGFSAAAWLNPLIIRVFYINKDRLTSEWTLDGGLWINITDTLSTSLGAEPYGPVAASRSVNGSGRYLEYFYTADGA</sequence>
<organism evidence="1 2">
    <name type="scientific">Clonostachys rhizophaga</name>
    <dbReference type="NCBI Taxonomy" id="160324"/>
    <lineage>
        <taxon>Eukaryota</taxon>
        <taxon>Fungi</taxon>
        <taxon>Dikarya</taxon>
        <taxon>Ascomycota</taxon>
        <taxon>Pezizomycotina</taxon>
        <taxon>Sordariomycetes</taxon>
        <taxon>Hypocreomycetidae</taxon>
        <taxon>Hypocreales</taxon>
        <taxon>Bionectriaceae</taxon>
        <taxon>Clonostachys</taxon>
    </lineage>
</organism>
<proteinExistence type="predicted"/>
<evidence type="ECO:0000313" key="2">
    <source>
        <dbReference type="Proteomes" id="UP000696573"/>
    </source>
</evidence>
<dbReference type="AlphaFoldDB" id="A0A9N9YNA6"/>
<gene>
    <name evidence="1" type="ORF">CRHIZ90672A_00007606</name>
</gene>
<dbReference type="EMBL" id="CABFNQ020000690">
    <property type="protein sequence ID" value="CAH0023154.1"/>
    <property type="molecule type" value="Genomic_DNA"/>
</dbReference>
<accession>A0A9N9YNA6</accession>
<evidence type="ECO:0000313" key="1">
    <source>
        <dbReference type="EMBL" id="CAH0023154.1"/>
    </source>
</evidence>
<dbReference type="SUPFAM" id="SSF89372">
    <property type="entry name" value="Fucose-specific lectin"/>
    <property type="match status" value="1"/>
</dbReference>
<keyword evidence="2" id="KW-1185">Reference proteome</keyword>